<dbReference type="RefSeq" id="WP_087110883.1">
    <property type="nucleotide sequence ID" value="NZ_CBCSCN010000006.1"/>
</dbReference>
<dbReference type="Proteomes" id="UP000196573">
    <property type="component" value="Unassembled WGS sequence"/>
</dbReference>
<feature type="signal peptide" evidence="1">
    <location>
        <begin position="1"/>
        <end position="22"/>
    </location>
</feature>
<reference evidence="2 3" key="1">
    <citation type="submission" date="2017-03" db="EMBL/GenBank/DDBJ databases">
        <authorList>
            <person name="Afonso C.L."/>
            <person name="Miller P.J."/>
            <person name="Scott M.A."/>
            <person name="Spackman E."/>
            <person name="Goraichik I."/>
            <person name="Dimitrov K.M."/>
            <person name="Suarez D.L."/>
            <person name="Swayne D.E."/>
        </authorList>
    </citation>
    <scope>NUCLEOTIDE SEQUENCE [LARGE SCALE GENOMIC DNA]</scope>
    <source>
        <strain evidence="2">SB41UT1</strain>
    </source>
</reference>
<sequence length="127" mass="14389">MKQTLSALAFSGLLLASTSGYTSEYPFKEFGGYTCSESHLALIFDQPREGNARWYENNTVQHEMAPEDGEESCLSAYFDYSLANDLRERCGSEPDYWDLGDYLAGTFNRGGWETLLNDLVEYGFCDR</sequence>
<organism evidence="2 3">
    <name type="scientific">Parendozoicomonas haliclonae</name>
    <dbReference type="NCBI Taxonomy" id="1960125"/>
    <lineage>
        <taxon>Bacteria</taxon>
        <taxon>Pseudomonadati</taxon>
        <taxon>Pseudomonadota</taxon>
        <taxon>Gammaproteobacteria</taxon>
        <taxon>Oceanospirillales</taxon>
        <taxon>Endozoicomonadaceae</taxon>
        <taxon>Parendozoicomonas</taxon>
    </lineage>
</organism>
<feature type="chain" id="PRO_5010874151" evidence="1">
    <location>
        <begin position="23"/>
        <end position="127"/>
    </location>
</feature>
<accession>A0A1X7ALJ7</accession>
<gene>
    <name evidence="2" type="ORF">EHSB41UT_02775</name>
</gene>
<proteinExistence type="predicted"/>
<evidence type="ECO:0000256" key="1">
    <source>
        <dbReference type="SAM" id="SignalP"/>
    </source>
</evidence>
<evidence type="ECO:0000313" key="3">
    <source>
        <dbReference type="Proteomes" id="UP000196573"/>
    </source>
</evidence>
<protein>
    <submittedName>
        <fullName evidence="2">Uncharacterized protein</fullName>
    </submittedName>
</protein>
<name>A0A1X7ALJ7_9GAMM</name>
<dbReference type="AlphaFoldDB" id="A0A1X7ALJ7"/>
<keyword evidence="1" id="KW-0732">Signal</keyword>
<dbReference type="EMBL" id="FWPT01000006">
    <property type="protein sequence ID" value="SMA48515.1"/>
    <property type="molecule type" value="Genomic_DNA"/>
</dbReference>
<evidence type="ECO:0000313" key="2">
    <source>
        <dbReference type="EMBL" id="SMA48515.1"/>
    </source>
</evidence>
<keyword evidence="3" id="KW-1185">Reference proteome</keyword>